<protein>
    <recommendedName>
        <fullName evidence="3">lycopene beta-cyclase</fullName>
        <ecNumber evidence="3">5.5.1.19</ecNumber>
    </recommendedName>
</protein>
<keyword evidence="8" id="KW-1185">Reference proteome</keyword>
<evidence type="ECO:0000256" key="4">
    <source>
        <dbReference type="ARBA" id="ARBA00022746"/>
    </source>
</evidence>
<organism evidence="7 8">
    <name type="scientific">Chloropicon roscoffensis</name>
    <dbReference type="NCBI Taxonomy" id="1461544"/>
    <lineage>
        <taxon>Eukaryota</taxon>
        <taxon>Viridiplantae</taxon>
        <taxon>Chlorophyta</taxon>
        <taxon>Chloropicophyceae</taxon>
        <taxon>Chloropicales</taxon>
        <taxon>Chloropicaceae</taxon>
        <taxon>Chloropicon</taxon>
    </lineage>
</organism>
<dbReference type="GO" id="GO:0016860">
    <property type="term" value="F:intramolecular oxidoreductase activity"/>
    <property type="evidence" value="ECO:0007669"/>
    <property type="project" value="UniProtKB-ARBA"/>
</dbReference>
<name>A0AAX4PCD5_9CHLO</name>
<dbReference type="AlphaFoldDB" id="A0AAX4PCD5"/>
<dbReference type="PANTHER" id="PTHR39757:SF5">
    <property type="entry name" value="OS02G0190600 PROTEIN"/>
    <property type="match status" value="1"/>
</dbReference>
<dbReference type="SUPFAM" id="SSF51905">
    <property type="entry name" value="FAD/NAD(P)-binding domain"/>
    <property type="match status" value="1"/>
</dbReference>
<reference evidence="7 8" key="1">
    <citation type="submission" date="2024-03" db="EMBL/GenBank/DDBJ databases">
        <title>Complete genome sequence of the green alga Chloropicon roscoffensis RCC1871.</title>
        <authorList>
            <person name="Lemieux C."/>
            <person name="Pombert J.-F."/>
            <person name="Otis C."/>
            <person name="Turmel M."/>
        </authorList>
    </citation>
    <scope>NUCLEOTIDE SEQUENCE [LARGE SCALE GENOMIC DNA]</scope>
    <source>
        <strain evidence="7 8">RCC1871</strain>
    </source>
</reference>
<comment type="pathway">
    <text evidence="1">Carotenoid biosynthesis; beta-carotene biosynthesis.</text>
</comment>
<evidence type="ECO:0000256" key="2">
    <source>
        <dbReference type="ARBA" id="ARBA00006599"/>
    </source>
</evidence>
<gene>
    <name evidence="7" type="ORF">HKI87_07g48080</name>
</gene>
<dbReference type="Proteomes" id="UP001472866">
    <property type="component" value="Chromosome 07"/>
</dbReference>
<dbReference type="NCBIfam" id="TIGR01790">
    <property type="entry name" value="carotene-cycl"/>
    <property type="match status" value="1"/>
</dbReference>
<evidence type="ECO:0000256" key="3">
    <source>
        <dbReference type="ARBA" id="ARBA00012242"/>
    </source>
</evidence>
<dbReference type="EMBL" id="CP151507">
    <property type="protein sequence ID" value="WZN63260.1"/>
    <property type="molecule type" value="Genomic_DNA"/>
</dbReference>
<sequence length="548" mass="59516">MPLGATRLPAAGRTRILCQQQPGGRPSSGAPAGFGFRCAGGAAAGGTRRLRLASPASASSVEAPGARGTEAQGAQTTYDLVVVGAGPSGLAVAERVASRGKKVVVVDPNPTGLWPNNYGVWIDEFEALGLEDCLDKTWSEATVFLDSGEEGERTLRRPYGRVDRKKLKTKLYEACVEHKVVFKEALAADVKHFTPCSGAGAKGHSDGLHVSTCGFSRVTCSDGEELRGKLLLDATGHAKKFVRFRDDYDPGYQGAYGVLVTVDSHPFDVDKMLFMDWRDDHLRDLPELKARNDRTPTFLYAMPFSETEIFFEETSLVARPAVPFDDLKERMEARLKHLGITVKGVHEEEFCLIPMGSSLPYVPQRALGIGGTAGMVHPSTGYMVSRMLGAAPGLADRIVDILAGGQPKIGEGVSMPSPTPRQAQDPGKFVETGDRATPVSAEVWESVWPEERLSQREFFNFGMEVLLSLDLAKTREFFKAFFSLTDYHWQGFLSSRLSLPELVVFGLSLFSKSSWQMRGSLVGLGLPGLVGMITAVVTGTDKKYDNNK</sequence>
<dbReference type="GO" id="GO:0016705">
    <property type="term" value="F:oxidoreductase activity, acting on paired donors, with incorporation or reduction of molecular oxygen"/>
    <property type="evidence" value="ECO:0007669"/>
    <property type="project" value="InterPro"/>
</dbReference>
<keyword evidence="5" id="KW-0520">NAD</keyword>
<keyword evidence="4" id="KW-0125">Carotenoid biosynthesis</keyword>
<accession>A0AAX4PCD5</accession>
<dbReference type="GO" id="GO:0016117">
    <property type="term" value="P:carotenoid biosynthetic process"/>
    <property type="evidence" value="ECO:0007669"/>
    <property type="project" value="UniProtKB-KW"/>
</dbReference>
<dbReference type="InterPro" id="IPR036188">
    <property type="entry name" value="FAD/NAD-bd_sf"/>
</dbReference>
<dbReference type="PRINTS" id="PR00411">
    <property type="entry name" value="PNDRDTASEI"/>
</dbReference>
<dbReference type="EC" id="5.5.1.19" evidence="3"/>
<dbReference type="Gene3D" id="3.50.50.60">
    <property type="entry name" value="FAD/NAD(P)-binding domain"/>
    <property type="match status" value="1"/>
</dbReference>
<comment type="similarity">
    <text evidence="2">Belongs to the lycopene cyclase family.</text>
</comment>
<comment type="pathway">
    <text evidence="6">Carotenoid biosynthesis; beta-zeacarotene biosynthesis.</text>
</comment>
<evidence type="ECO:0000256" key="1">
    <source>
        <dbReference type="ARBA" id="ARBA00005089"/>
    </source>
</evidence>
<evidence type="ECO:0000256" key="5">
    <source>
        <dbReference type="ARBA" id="ARBA00023027"/>
    </source>
</evidence>
<dbReference type="Pfam" id="PF05834">
    <property type="entry name" value="Lycopene_cycl"/>
    <property type="match status" value="1"/>
</dbReference>
<evidence type="ECO:0000256" key="6">
    <source>
        <dbReference type="ARBA" id="ARBA00037906"/>
    </source>
</evidence>
<evidence type="ECO:0000313" key="7">
    <source>
        <dbReference type="EMBL" id="WZN63260.1"/>
    </source>
</evidence>
<dbReference type="PANTHER" id="PTHR39757">
    <property type="match status" value="1"/>
</dbReference>
<proteinExistence type="inferred from homology"/>
<dbReference type="InterPro" id="IPR010108">
    <property type="entry name" value="Lycopene_cyclase_b/e"/>
</dbReference>
<evidence type="ECO:0000313" key="8">
    <source>
        <dbReference type="Proteomes" id="UP001472866"/>
    </source>
</evidence>